<keyword evidence="1" id="KW-0812">Transmembrane</keyword>
<keyword evidence="3" id="KW-1185">Reference proteome</keyword>
<accession>A0A6A4H5C0</accession>
<evidence type="ECO:0000256" key="1">
    <source>
        <dbReference type="SAM" id="Phobius"/>
    </source>
</evidence>
<dbReference type="Proteomes" id="UP000799118">
    <property type="component" value="Unassembled WGS sequence"/>
</dbReference>
<name>A0A6A4H5C0_9AGAR</name>
<gene>
    <name evidence="2" type="ORF">BT96DRAFT_999868</name>
</gene>
<proteinExistence type="predicted"/>
<sequence>MNFPERNRISIQEQVNVENVHYQIYVVIIFGIAVLTRVTLVQNYFPSCPSPNFKRYYVTLRHSLLLDHLIFLVGALPSPLTAPELSPRRPQSYPAFDDLNNFPWTSIALETQRFIFRKLWLGRFVSHSFLGAHNDISYRSIPETSPVPTIPPSNNATHPFASEASAINRRDGFVLRDPLSICPLSLLQNTPTEVPKLIPDAV</sequence>
<dbReference type="AlphaFoldDB" id="A0A6A4H5C0"/>
<organism evidence="2 3">
    <name type="scientific">Gymnopus androsaceus JB14</name>
    <dbReference type="NCBI Taxonomy" id="1447944"/>
    <lineage>
        <taxon>Eukaryota</taxon>
        <taxon>Fungi</taxon>
        <taxon>Dikarya</taxon>
        <taxon>Basidiomycota</taxon>
        <taxon>Agaricomycotina</taxon>
        <taxon>Agaricomycetes</taxon>
        <taxon>Agaricomycetidae</taxon>
        <taxon>Agaricales</taxon>
        <taxon>Marasmiineae</taxon>
        <taxon>Omphalotaceae</taxon>
        <taxon>Gymnopus</taxon>
    </lineage>
</organism>
<keyword evidence="1" id="KW-0472">Membrane</keyword>
<evidence type="ECO:0000313" key="2">
    <source>
        <dbReference type="EMBL" id="KAE9392976.1"/>
    </source>
</evidence>
<feature type="transmembrane region" description="Helical" evidence="1">
    <location>
        <begin position="20"/>
        <end position="40"/>
    </location>
</feature>
<protein>
    <submittedName>
        <fullName evidence="2">Uncharacterized protein</fullName>
    </submittedName>
</protein>
<evidence type="ECO:0000313" key="3">
    <source>
        <dbReference type="Proteomes" id="UP000799118"/>
    </source>
</evidence>
<keyword evidence="1" id="KW-1133">Transmembrane helix</keyword>
<dbReference type="EMBL" id="ML769583">
    <property type="protein sequence ID" value="KAE9392976.1"/>
    <property type="molecule type" value="Genomic_DNA"/>
</dbReference>
<reference evidence="2" key="1">
    <citation type="journal article" date="2019" name="Environ. Microbiol.">
        <title>Fungal ecological strategies reflected in gene transcription - a case study of two litter decomposers.</title>
        <authorList>
            <person name="Barbi F."/>
            <person name="Kohler A."/>
            <person name="Barry K."/>
            <person name="Baskaran P."/>
            <person name="Daum C."/>
            <person name="Fauchery L."/>
            <person name="Ihrmark K."/>
            <person name="Kuo A."/>
            <person name="LaButti K."/>
            <person name="Lipzen A."/>
            <person name="Morin E."/>
            <person name="Grigoriev I.V."/>
            <person name="Henrissat B."/>
            <person name="Lindahl B."/>
            <person name="Martin F."/>
        </authorList>
    </citation>
    <scope>NUCLEOTIDE SEQUENCE</scope>
    <source>
        <strain evidence="2">JB14</strain>
    </source>
</reference>